<dbReference type="GO" id="GO:0046873">
    <property type="term" value="F:metal ion transmembrane transporter activity"/>
    <property type="evidence" value="ECO:0007669"/>
    <property type="project" value="InterPro"/>
</dbReference>
<accession>A0A1E1J2L1</accession>
<dbReference type="PANTHER" id="PTHR21535">
    <property type="entry name" value="MAGNESIUM AND COBALT TRANSPORT PROTEIN/MITOCHONDRIAL IMPORT INNER MEMBRANE TRANSLOCASE SUBUNIT TIM8"/>
    <property type="match status" value="1"/>
</dbReference>
<feature type="transmembrane region" description="Helical" evidence="6">
    <location>
        <begin position="637"/>
        <end position="658"/>
    </location>
</feature>
<feature type="region of interest" description="Disordered" evidence="5">
    <location>
        <begin position="1"/>
        <end position="55"/>
    </location>
</feature>
<feature type="compositionally biased region" description="Polar residues" evidence="5">
    <location>
        <begin position="1"/>
        <end position="32"/>
    </location>
</feature>
<gene>
    <name evidence="7" type="primary">LgM4147LRVhigh.28.01540.00010</name>
    <name evidence="7" type="ORF">BN36_2845270</name>
</gene>
<evidence type="ECO:0000256" key="2">
    <source>
        <dbReference type="ARBA" id="ARBA00022692"/>
    </source>
</evidence>
<dbReference type="SUPFAM" id="SSF144083">
    <property type="entry name" value="Magnesium transport protein CorA, transmembrane region"/>
    <property type="match status" value="1"/>
</dbReference>
<keyword evidence="4 6" id="KW-0472">Membrane</keyword>
<evidence type="ECO:0000256" key="6">
    <source>
        <dbReference type="SAM" id="Phobius"/>
    </source>
</evidence>
<evidence type="ECO:0000313" key="7">
    <source>
        <dbReference type="EMBL" id="CCM17028.1"/>
    </source>
</evidence>
<reference evidence="7" key="1">
    <citation type="submission" date="2012-08" db="EMBL/GenBank/DDBJ databases">
        <title>Comparative genomics of metastatic and non-metastatic Leishmania guyanensis provides insights into polygenic factors involved in Leishmania RNA virus infection.</title>
        <authorList>
            <person name="Smith D."/>
            <person name="Hertz-Fowler C."/>
            <person name="Martin R."/>
            <person name="Dickens N."/>
            <person name="Fasel N."/>
            <person name="Falquet L."/>
            <person name="Beverley S."/>
            <person name="Zangger H."/>
            <person name="Calderon-Copete S."/>
            <person name="Mottram J."/>
            <person name="Xenarios I."/>
        </authorList>
    </citation>
    <scope>NUCLEOTIDE SEQUENCE</scope>
    <source>
        <strain evidence="7">MHOM/BR/75/M4147/SSU:IR2SAT-LUC</strain>
    </source>
</reference>
<dbReference type="InterPro" id="IPR002523">
    <property type="entry name" value="MgTranspt_CorA/ZnTranspt_ZntB"/>
</dbReference>
<dbReference type="PANTHER" id="PTHR21535:SF51">
    <property type="entry name" value="MANGANESE RESISTANCE PROTEIN MNR2"/>
    <property type="match status" value="1"/>
</dbReference>
<dbReference type="Pfam" id="PF01544">
    <property type="entry name" value="CorA"/>
    <property type="match status" value="1"/>
</dbReference>
<comment type="subcellular location">
    <subcellularLocation>
        <location evidence="1">Membrane</location>
        <topology evidence="1">Multi-pass membrane protein</topology>
    </subcellularLocation>
</comment>
<dbReference type="EMBL" id="CALQ01001199">
    <property type="protein sequence ID" value="CCM17028.1"/>
    <property type="molecule type" value="Genomic_DNA"/>
</dbReference>
<keyword evidence="2 6" id="KW-0812">Transmembrane</keyword>
<feature type="region of interest" description="Disordered" evidence="5">
    <location>
        <begin position="206"/>
        <end position="233"/>
    </location>
</feature>
<evidence type="ECO:0000256" key="5">
    <source>
        <dbReference type="SAM" id="MobiDB-lite"/>
    </source>
</evidence>
<sequence length="673" mass="72558">MSASHQRSGGTSVSEVEMTQRNSATMKSQSSPLLRGGDSTATTTMSAVGGGSAGKNTDGIRIRVRYLVEGVTDAAWRLVPNVATLKQMVCEQDQYFALPPSPTGGGDHFAKLPLQLPARTPATTNASPTVPSEPTADKTHGPFAFPAIRLSPTSTPNSDACPAWVSIKAATEEELAEVLESLPVHVLTRRRIISVLCADEDAEGLMELGNSESSSDEEDTESSSDGGREKDGRARRYTTVRDNFFEYFPAHGYAVLCLQAVGLQRMESTRCGAIQHDGMNRRGAQLPCTPVVALAFESALFTFSAGHFGGEGDVELIVANHAWVSESTRGTGGTDVWGLHSAASHLSTVGGLKGAESGKTETGDTPSVEWERQCDTSLPLDDAGSLFKDQVNGATPDVPRGSAAGRGVERAPLTYPAVAAVGAAPPPLSARQMRETQQAMAPFGSPSDPTSPNYRVNIAISVVCSSLVSAIIAYLQKSVRVLLIEADQLDELVLQILPSRVDQDDMLVRIKSLRHLIALFHIDSLQKERVLKELLLPAMRRTPLSRSTPAVERYQRLLSSIRSTILKLRKSRDIVNRASMTLISGVSARLLSHCHFMDYLNHVQTQITVIVMPVTIIPNLFAMNVRVPFTDAETTTPFFCIVIITLMLLLAGVSPILYKFLMYKTPGALATME</sequence>
<proteinExistence type="predicted"/>
<evidence type="ECO:0000256" key="1">
    <source>
        <dbReference type="ARBA" id="ARBA00004141"/>
    </source>
</evidence>
<evidence type="ECO:0000256" key="4">
    <source>
        <dbReference type="ARBA" id="ARBA00023136"/>
    </source>
</evidence>
<feature type="region of interest" description="Disordered" evidence="5">
    <location>
        <begin position="350"/>
        <end position="370"/>
    </location>
</feature>
<dbReference type="InterPro" id="IPR045863">
    <property type="entry name" value="CorA_TM1_TM2"/>
</dbReference>
<name>A0A1E1J2L1_LEIGU</name>
<organism evidence="7">
    <name type="scientific">Leishmania guyanensis</name>
    <dbReference type="NCBI Taxonomy" id="5670"/>
    <lineage>
        <taxon>Eukaryota</taxon>
        <taxon>Discoba</taxon>
        <taxon>Euglenozoa</taxon>
        <taxon>Kinetoplastea</taxon>
        <taxon>Metakinetoplastina</taxon>
        <taxon>Trypanosomatida</taxon>
        <taxon>Trypanosomatidae</taxon>
        <taxon>Leishmaniinae</taxon>
        <taxon>Leishmania</taxon>
        <taxon>Leishmania guyanensis species complex</taxon>
    </lineage>
</organism>
<evidence type="ECO:0000256" key="3">
    <source>
        <dbReference type="ARBA" id="ARBA00022989"/>
    </source>
</evidence>
<dbReference type="AlphaFoldDB" id="A0A1E1J2L1"/>
<keyword evidence="3 6" id="KW-1133">Transmembrane helix</keyword>
<feature type="transmembrane region" description="Helical" evidence="6">
    <location>
        <begin position="603"/>
        <end position="625"/>
    </location>
</feature>
<protein>
    <submittedName>
        <fullName evidence="7">Uncharacterized protein</fullName>
    </submittedName>
</protein>
<dbReference type="GO" id="GO:0016020">
    <property type="term" value="C:membrane"/>
    <property type="evidence" value="ECO:0007669"/>
    <property type="project" value="UniProtKB-SubCell"/>
</dbReference>